<evidence type="ECO:0000313" key="1">
    <source>
        <dbReference type="EMBL" id="KAF0041650.1"/>
    </source>
</evidence>
<dbReference type="AlphaFoldDB" id="A0A6A4TCW2"/>
<dbReference type="Proteomes" id="UP000438429">
    <property type="component" value="Unassembled WGS sequence"/>
</dbReference>
<accession>A0A6A4TCW2</accession>
<name>A0A6A4TCW2_SCOMX</name>
<organism evidence="1 2">
    <name type="scientific">Scophthalmus maximus</name>
    <name type="common">Turbot</name>
    <name type="synonym">Psetta maxima</name>
    <dbReference type="NCBI Taxonomy" id="52904"/>
    <lineage>
        <taxon>Eukaryota</taxon>
        <taxon>Metazoa</taxon>
        <taxon>Chordata</taxon>
        <taxon>Craniata</taxon>
        <taxon>Vertebrata</taxon>
        <taxon>Euteleostomi</taxon>
        <taxon>Actinopterygii</taxon>
        <taxon>Neopterygii</taxon>
        <taxon>Teleostei</taxon>
        <taxon>Neoteleostei</taxon>
        <taxon>Acanthomorphata</taxon>
        <taxon>Carangaria</taxon>
        <taxon>Pleuronectiformes</taxon>
        <taxon>Pleuronectoidei</taxon>
        <taxon>Scophthalmidae</taxon>
        <taxon>Scophthalmus</taxon>
    </lineage>
</organism>
<proteinExistence type="predicted"/>
<gene>
    <name evidence="1" type="ORF">F2P81_005182</name>
</gene>
<evidence type="ECO:0000313" key="2">
    <source>
        <dbReference type="Proteomes" id="UP000438429"/>
    </source>
</evidence>
<reference evidence="1 2" key="1">
    <citation type="submission" date="2019-06" db="EMBL/GenBank/DDBJ databases">
        <title>Draft genomes of female and male turbot (Scophthalmus maximus).</title>
        <authorList>
            <person name="Xu H."/>
            <person name="Xu X.-W."/>
            <person name="Shao C."/>
            <person name="Chen S."/>
        </authorList>
    </citation>
    <scope>NUCLEOTIDE SEQUENCE [LARGE SCALE GENOMIC DNA]</scope>
    <source>
        <strain evidence="1">Ysfricsl-2016a</strain>
        <tissue evidence="1">Blood</tissue>
    </source>
</reference>
<comment type="caution">
    <text evidence="1">The sequence shown here is derived from an EMBL/GenBank/DDBJ whole genome shotgun (WGS) entry which is preliminary data.</text>
</comment>
<protein>
    <submittedName>
        <fullName evidence="1">Uncharacterized protein</fullName>
    </submittedName>
</protein>
<sequence length="118" mass="12931">MSRWRPRHRSSSRLQNICVIAPPVEQERTRTLLDRVKPQTKCTRCESLTSWFFSTSGPLSEQLATEWADHASLACDHSGSVSSPGPPSTASLYRDVLSGGLRAADLSTSAALRSRTSD</sequence>
<dbReference type="EMBL" id="VEVO01000005">
    <property type="protein sequence ID" value="KAF0041650.1"/>
    <property type="molecule type" value="Genomic_DNA"/>
</dbReference>